<dbReference type="EMBL" id="CAJPIN010020177">
    <property type="protein sequence ID" value="CAG2062410.1"/>
    <property type="molecule type" value="Genomic_DNA"/>
</dbReference>
<organism evidence="1 2">
    <name type="scientific">Timema podura</name>
    <name type="common">Walking stick</name>
    <dbReference type="NCBI Taxonomy" id="61482"/>
    <lineage>
        <taxon>Eukaryota</taxon>
        <taxon>Metazoa</taxon>
        <taxon>Ecdysozoa</taxon>
        <taxon>Arthropoda</taxon>
        <taxon>Hexapoda</taxon>
        <taxon>Insecta</taxon>
        <taxon>Pterygota</taxon>
        <taxon>Neoptera</taxon>
        <taxon>Polyneoptera</taxon>
        <taxon>Phasmatodea</taxon>
        <taxon>Timematodea</taxon>
        <taxon>Timematoidea</taxon>
        <taxon>Timematidae</taxon>
        <taxon>Timema</taxon>
    </lineage>
</organism>
<reference evidence="1" key="1">
    <citation type="submission" date="2021-03" db="EMBL/GenBank/DDBJ databases">
        <authorList>
            <person name="Tran Van P."/>
        </authorList>
    </citation>
    <scope>NUCLEOTIDE SEQUENCE</scope>
</reference>
<accession>A0ABN7P6S0</accession>
<gene>
    <name evidence="1" type="ORF">TPAB3V08_LOCUS9361</name>
</gene>
<keyword evidence="2" id="KW-1185">Reference proteome</keyword>
<feature type="non-terminal residue" evidence="1">
    <location>
        <position position="62"/>
    </location>
</feature>
<evidence type="ECO:0000313" key="2">
    <source>
        <dbReference type="Proteomes" id="UP001153148"/>
    </source>
</evidence>
<name>A0ABN7P6S0_TIMPD</name>
<proteinExistence type="predicted"/>
<sequence length="62" mass="7242">MLAYGIRQDIHLDSVREALMKIPSCEAIPSIKEFFPSIKNDLTKVTWIQNVFNDETFKWAIE</sequence>
<evidence type="ECO:0000313" key="1">
    <source>
        <dbReference type="EMBL" id="CAG2062410.1"/>
    </source>
</evidence>
<dbReference type="Proteomes" id="UP001153148">
    <property type="component" value="Unassembled WGS sequence"/>
</dbReference>
<comment type="caution">
    <text evidence="1">The sequence shown here is derived from an EMBL/GenBank/DDBJ whole genome shotgun (WGS) entry which is preliminary data.</text>
</comment>
<protein>
    <submittedName>
        <fullName evidence="1">Uncharacterized protein</fullName>
    </submittedName>
</protein>